<reference evidence="3 4" key="1">
    <citation type="journal article" date="2018" name="Mycol. Prog.">
        <title>Coniella lustricola, a new species from submerged detritus.</title>
        <authorList>
            <person name="Raudabaugh D.B."/>
            <person name="Iturriaga T."/>
            <person name="Carver A."/>
            <person name="Mondo S."/>
            <person name="Pangilinan J."/>
            <person name="Lipzen A."/>
            <person name="He G."/>
            <person name="Amirebrahimi M."/>
            <person name="Grigoriev I.V."/>
            <person name="Miller A.N."/>
        </authorList>
    </citation>
    <scope>NUCLEOTIDE SEQUENCE [LARGE SCALE GENOMIC DNA]</scope>
    <source>
        <strain evidence="3 4">B22-T-1</strain>
    </source>
</reference>
<dbReference type="SUPFAM" id="SSF57701">
    <property type="entry name" value="Zn2/Cys6 DNA-binding domain"/>
    <property type="match status" value="1"/>
</dbReference>
<dbReference type="GO" id="GO:0000981">
    <property type="term" value="F:DNA-binding transcription factor activity, RNA polymerase II-specific"/>
    <property type="evidence" value="ECO:0007669"/>
    <property type="project" value="InterPro"/>
</dbReference>
<dbReference type="STRING" id="2025994.A0A2T3A7F8"/>
<evidence type="ECO:0000313" key="4">
    <source>
        <dbReference type="Proteomes" id="UP000241462"/>
    </source>
</evidence>
<dbReference type="CDD" id="cd00067">
    <property type="entry name" value="GAL4"/>
    <property type="match status" value="1"/>
</dbReference>
<dbReference type="PANTHER" id="PTHR38111">
    <property type="entry name" value="ZN(2)-C6 FUNGAL-TYPE DOMAIN-CONTAINING PROTEIN-RELATED"/>
    <property type="match status" value="1"/>
</dbReference>
<dbReference type="GO" id="GO:0008270">
    <property type="term" value="F:zinc ion binding"/>
    <property type="evidence" value="ECO:0007669"/>
    <property type="project" value="InterPro"/>
</dbReference>
<organism evidence="3 4">
    <name type="scientific">Coniella lustricola</name>
    <dbReference type="NCBI Taxonomy" id="2025994"/>
    <lineage>
        <taxon>Eukaryota</taxon>
        <taxon>Fungi</taxon>
        <taxon>Dikarya</taxon>
        <taxon>Ascomycota</taxon>
        <taxon>Pezizomycotina</taxon>
        <taxon>Sordariomycetes</taxon>
        <taxon>Sordariomycetidae</taxon>
        <taxon>Diaporthales</taxon>
        <taxon>Schizoparmaceae</taxon>
        <taxon>Coniella</taxon>
    </lineage>
</organism>
<dbReference type="Proteomes" id="UP000241462">
    <property type="component" value="Unassembled WGS sequence"/>
</dbReference>
<dbReference type="Pfam" id="PF00172">
    <property type="entry name" value="Zn_clus"/>
    <property type="match status" value="1"/>
</dbReference>
<keyword evidence="4" id="KW-1185">Reference proteome</keyword>
<sequence length="527" mass="59353">MGRPPTSGYCGTCRKRRIKCDKTLPSCQRCLKAGYTCKGYDLGLRMQSLVVVTEPQGSQLSGPSRIVPKTEQAQECNPPPTLNLTAFQEHMAFSYFFSTYGWAYFWKPFLQLARENDLAPTASHLCSLALAYGHMGLGHGNTHLKSMGLELYGRSLREVQGLLSKGVSVKQDLARLCVPIIILGMYSVYLRLIHNLGVAQILKHCGPATFQEEPLLTAYRSCRGLLICQSFAIRRRTFMEEQKWKTIPWEKLPKTPLDRLFDLLVDMPGIVNDMAASEHPVSPATKASFRKKVTRLKSELSSWRFDWQLSNPAAAKEVPSYLKLDNVQPAVFRRQLSTLIEFDTTQQALEIFTYNAGLVYLMQLENILDSHQPHKRPVITQITDCIQHISEQHPSSPLLLPNEAKYICQPALEAFRLIPSLYKNLVTTKDRIMVVLAPLGIVYCSTKSDPDLNQCMKIVLDEVPFFSMDATRDLSVYDLTLGDAWQDKSSATTITTVEICSDEEGFIETHTEVSDEASTVLLVKPYL</sequence>
<dbReference type="AlphaFoldDB" id="A0A2T3A7F8"/>
<dbReference type="PROSITE" id="PS50048">
    <property type="entry name" value="ZN2_CY6_FUNGAL_2"/>
    <property type="match status" value="1"/>
</dbReference>
<dbReference type="SMART" id="SM00066">
    <property type="entry name" value="GAL4"/>
    <property type="match status" value="1"/>
</dbReference>
<proteinExistence type="predicted"/>
<evidence type="ECO:0000256" key="1">
    <source>
        <dbReference type="ARBA" id="ARBA00023242"/>
    </source>
</evidence>
<evidence type="ECO:0000259" key="2">
    <source>
        <dbReference type="PROSITE" id="PS50048"/>
    </source>
</evidence>
<dbReference type="InParanoid" id="A0A2T3A7F8"/>
<dbReference type="PANTHER" id="PTHR38111:SF2">
    <property type="entry name" value="FINGER DOMAIN PROTEIN, PUTATIVE (AFU_ORTHOLOGUE AFUA_1G01560)-RELATED"/>
    <property type="match status" value="1"/>
</dbReference>
<accession>A0A2T3A7F8</accession>
<protein>
    <recommendedName>
        <fullName evidence="2">Zn(2)-C6 fungal-type domain-containing protein</fullName>
    </recommendedName>
</protein>
<dbReference type="InterPro" id="IPR053178">
    <property type="entry name" value="Osmoadaptation_assoc"/>
</dbReference>
<dbReference type="InterPro" id="IPR036864">
    <property type="entry name" value="Zn2-C6_fun-type_DNA-bd_sf"/>
</dbReference>
<dbReference type="EMBL" id="KZ678446">
    <property type="protein sequence ID" value="PSR84254.1"/>
    <property type="molecule type" value="Genomic_DNA"/>
</dbReference>
<evidence type="ECO:0000313" key="3">
    <source>
        <dbReference type="EMBL" id="PSR84254.1"/>
    </source>
</evidence>
<keyword evidence="1" id="KW-0539">Nucleus</keyword>
<name>A0A2T3A7F8_9PEZI</name>
<gene>
    <name evidence="3" type="ORF">BD289DRAFT_368856</name>
</gene>
<dbReference type="InterPro" id="IPR001138">
    <property type="entry name" value="Zn2Cys6_DnaBD"/>
</dbReference>
<dbReference type="OrthoDB" id="5126878at2759"/>
<feature type="domain" description="Zn(2)-C6 fungal-type" evidence="2">
    <location>
        <begin position="10"/>
        <end position="37"/>
    </location>
</feature>
<dbReference type="Gene3D" id="4.10.240.10">
    <property type="entry name" value="Zn(2)-C6 fungal-type DNA-binding domain"/>
    <property type="match status" value="1"/>
</dbReference>